<dbReference type="InterPro" id="IPR007600">
    <property type="entry name" value="Baculo_PEP_N"/>
</dbReference>
<reference evidence="4" key="1">
    <citation type="journal article" date="2019" name="Viruses">
        <title>A Novel Alphabaculovirus from the Soybean Looper, Chrysodeixis includens, that Produces Tetrahedral Occlusion Bodies and Encodes Two Copies of he65.</title>
        <authorList>
            <person name="Harrison R.L."/>
            <person name="Rowley D.L."/>
            <person name="Popham H.J.R."/>
        </authorList>
    </citation>
    <scope>NUCLEOTIDE SEQUENCE</scope>
    <source>
        <strain evidence="4">ChinNPV-1</strain>
    </source>
</reference>
<feature type="domain" description="Baculovirus polyhedron envelope protein PEP N-terminal" evidence="2">
    <location>
        <begin position="12"/>
        <end position="87"/>
    </location>
</feature>
<dbReference type="GO" id="GO:0019028">
    <property type="term" value="C:viral capsid"/>
    <property type="evidence" value="ECO:0007669"/>
    <property type="project" value="InterPro"/>
</dbReference>
<dbReference type="GO" id="GO:0005198">
    <property type="term" value="F:structural molecule activity"/>
    <property type="evidence" value="ECO:0007669"/>
    <property type="project" value="InterPro"/>
</dbReference>
<dbReference type="InterPro" id="IPR007601">
    <property type="entry name" value="Baculo_PEP_C"/>
</dbReference>
<feature type="domain" description="Baculovirus polyhedron envelope protein PEP C-terminal" evidence="3">
    <location>
        <begin position="162"/>
        <end position="300"/>
    </location>
</feature>
<dbReference type="GeneID" id="80541313"/>
<accession>A0A5B8YRC8</accession>
<dbReference type="GO" id="GO:0019031">
    <property type="term" value="C:viral envelope"/>
    <property type="evidence" value="ECO:0007669"/>
    <property type="project" value="InterPro"/>
</dbReference>
<dbReference type="RefSeq" id="YP_010802543.1">
    <property type="nucleotide sequence ID" value="NC_077025.1"/>
</dbReference>
<evidence type="ECO:0000259" key="3">
    <source>
        <dbReference type="Pfam" id="PF04513"/>
    </source>
</evidence>
<name>A0A5B8YRC8_9ABAC</name>
<protein>
    <submittedName>
        <fullName evidence="4">PEP</fullName>
    </submittedName>
</protein>
<dbReference type="Pfam" id="PF04512">
    <property type="entry name" value="Baculo_PEP_N"/>
    <property type="match status" value="1"/>
</dbReference>
<proteinExistence type="predicted"/>
<evidence type="ECO:0000259" key="2">
    <source>
        <dbReference type="Pfam" id="PF04512"/>
    </source>
</evidence>
<evidence type="ECO:0000313" key="5">
    <source>
        <dbReference type="Proteomes" id="UP001162233"/>
    </source>
</evidence>
<dbReference type="Proteomes" id="UP001162233">
    <property type="component" value="Segment"/>
</dbReference>
<dbReference type="KEGG" id="vg:80541313"/>
<sequence>MSLISRKYQDLNVTAYLDQLDVFWVNAEDVLQLLRLPTGVLQTIAPRHKKCWTDFRCPNQCHFDANKVFIDLYGLGNLCNRVNSSCSDYLMTLFVAEVYRDCFPRRRSSNCRPRRRSSGGRRRSSGGRRRSSFGRRRSSGCRPPHHHHNELERIARQNEIILNTLNQLSLNNSNQHLELTNILNAIRLQNVSIAAQIAQILDILETQLGQITVDVNRLLSELDARFATLTTTLLNAIAQLQESLRNDLSGINAILNNLASSITNINATLNNLLQAINALNITELTDLLNTILQLLEDILGILQPDIPLAKKN</sequence>
<keyword evidence="5" id="KW-1185">Reference proteome</keyword>
<evidence type="ECO:0000313" key="4">
    <source>
        <dbReference type="EMBL" id="QED40627.1"/>
    </source>
</evidence>
<organism evidence="4 5">
    <name type="scientific">Chrysodeixis includens nucleopolyhedrovirus</name>
    <dbReference type="NCBI Taxonomy" id="1207438"/>
    <lineage>
        <taxon>Viruses</taxon>
        <taxon>Viruses incertae sedis</taxon>
        <taxon>Naldaviricetes</taxon>
        <taxon>Lefavirales</taxon>
        <taxon>Baculoviridae</taxon>
        <taxon>Alphabaculovirus</taxon>
        <taxon>Alphabaculovirus chrincludentis</taxon>
        <taxon>Alphabaculovirus alterchrincludentis</taxon>
    </lineage>
</organism>
<evidence type="ECO:0000256" key="1">
    <source>
        <dbReference type="SAM" id="MobiDB-lite"/>
    </source>
</evidence>
<dbReference type="EMBL" id="MK746083">
    <property type="protein sequence ID" value="QED40627.1"/>
    <property type="molecule type" value="Genomic_DNA"/>
</dbReference>
<feature type="region of interest" description="Disordered" evidence="1">
    <location>
        <begin position="108"/>
        <end position="147"/>
    </location>
</feature>
<dbReference type="Pfam" id="PF04513">
    <property type="entry name" value="Baculo_PEP_C"/>
    <property type="match status" value="1"/>
</dbReference>